<dbReference type="Proteomes" id="UP001460270">
    <property type="component" value="Unassembled WGS sequence"/>
</dbReference>
<accession>A0AAW0P9L8</accession>
<gene>
    <name evidence="3" type="ORF">WMY93_009926</name>
</gene>
<name>A0AAW0P9L8_9GOBI</name>
<feature type="region of interest" description="Disordered" evidence="1">
    <location>
        <begin position="34"/>
        <end position="60"/>
    </location>
</feature>
<evidence type="ECO:0000313" key="4">
    <source>
        <dbReference type="Proteomes" id="UP001460270"/>
    </source>
</evidence>
<dbReference type="Pfam" id="PF18758">
    <property type="entry name" value="KDZ"/>
    <property type="match status" value="1"/>
</dbReference>
<dbReference type="EMBL" id="JBBPFD010000007">
    <property type="protein sequence ID" value="KAK7918642.1"/>
    <property type="molecule type" value="Genomic_DNA"/>
</dbReference>
<proteinExistence type="predicted"/>
<dbReference type="InterPro" id="IPR040564">
    <property type="entry name" value="CxC3-like"/>
</dbReference>
<feature type="domain" description="CxC3 like cysteine cluster" evidence="2">
    <location>
        <begin position="41"/>
        <end position="128"/>
    </location>
</feature>
<protein>
    <recommendedName>
        <fullName evidence="2">CxC3 like cysteine cluster domain-containing protein</fullName>
    </recommendedName>
</protein>
<evidence type="ECO:0000259" key="2">
    <source>
        <dbReference type="Pfam" id="PF18804"/>
    </source>
</evidence>
<dbReference type="PANTHER" id="PTHR33104">
    <property type="entry name" value="SI:DKEY-29D5.2"/>
    <property type="match status" value="1"/>
</dbReference>
<sequence>MASSNLKELEDLLLLGDVHVAFVQPLVSSVPRLLKPNQKRRTSLHRPPRKKKTVNPSSGRYELSLPQHQCEECGRQWLPDIPDFIRSGYWPATMQGQTLYHQDLFDTFEAMKTTAPGLSRQAFTAMLDQRTDFYGRNGIVKPDSFQRSYLQYTYCKFAVKKLLGEKSFTCPACSPDQLVVSLDGNRKLYRFRSVMNLVFFDGVFLAKDDDVQEFVENVPGKAICGSSQWSAAREMAKKSSTLDEEGVEIAVCRHGFLLKGLNMYRGEIYAYPIGMWAETMDLFVTWNPQKEKALDKQDPPSYAEIWRPWIESLAAHPPPPDALSCSLYYDR</sequence>
<evidence type="ECO:0000256" key="1">
    <source>
        <dbReference type="SAM" id="MobiDB-lite"/>
    </source>
</evidence>
<feature type="compositionally biased region" description="Basic residues" evidence="1">
    <location>
        <begin position="37"/>
        <end position="53"/>
    </location>
</feature>
<comment type="caution">
    <text evidence="3">The sequence shown here is derived from an EMBL/GenBank/DDBJ whole genome shotgun (WGS) entry which is preliminary data.</text>
</comment>
<dbReference type="AlphaFoldDB" id="A0AAW0P9L8"/>
<dbReference type="InterPro" id="IPR040521">
    <property type="entry name" value="KDZ"/>
</dbReference>
<dbReference type="PANTHER" id="PTHR33104:SF2">
    <property type="entry name" value="CXC3 LIKE CYSTEINE CLUSTER DOMAIN-CONTAINING PROTEIN"/>
    <property type="match status" value="1"/>
</dbReference>
<organism evidence="3 4">
    <name type="scientific">Mugilogobius chulae</name>
    <name type="common">yellowstripe goby</name>
    <dbReference type="NCBI Taxonomy" id="88201"/>
    <lineage>
        <taxon>Eukaryota</taxon>
        <taxon>Metazoa</taxon>
        <taxon>Chordata</taxon>
        <taxon>Craniata</taxon>
        <taxon>Vertebrata</taxon>
        <taxon>Euteleostomi</taxon>
        <taxon>Actinopterygii</taxon>
        <taxon>Neopterygii</taxon>
        <taxon>Teleostei</taxon>
        <taxon>Neoteleostei</taxon>
        <taxon>Acanthomorphata</taxon>
        <taxon>Gobiaria</taxon>
        <taxon>Gobiiformes</taxon>
        <taxon>Gobioidei</taxon>
        <taxon>Gobiidae</taxon>
        <taxon>Gobionellinae</taxon>
        <taxon>Mugilogobius</taxon>
    </lineage>
</organism>
<evidence type="ECO:0000313" key="3">
    <source>
        <dbReference type="EMBL" id="KAK7918642.1"/>
    </source>
</evidence>
<reference evidence="4" key="1">
    <citation type="submission" date="2024-04" db="EMBL/GenBank/DDBJ databases">
        <title>Salinicola lusitanus LLJ914,a marine bacterium isolated from the Okinawa Trough.</title>
        <authorList>
            <person name="Li J."/>
        </authorList>
    </citation>
    <scope>NUCLEOTIDE SEQUENCE [LARGE SCALE GENOMIC DNA]</scope>
</reference>
<keyword evidence="4" id="KW-1185">Reference proteome</keyword>
<dbReference type="Pfam" id="PF18804">
    <property type="entry name" value="CxC3"/>
    <property type="match status" value="1"/>
</dbReference>